<comment type="caution">
    <text evidence="3">The sequence shown here is derived from an EMBL/GenBank/DDBJ whole genome shotgun (WGS) entry which is preliminary data.</text>
</comment>
<evidence type="ECO:0000313" key="4">
    <source>
        <dbReference type="Proteomes" id="UP000304951"/>
    </source>
</evidence>
<evidence type="ECO:0000256" key="1">
    <source>
        <dbReference type="SAM" id="MobiDB-lite"/>
    </source>
</evidence>
<dbReference type="AlphaFoldDB" id="A0A4S8SRE5"/>
<protein>
    <recommendedName>
        <fullName evidence="2">2EXR domain-containing protein</fullName>
    </recommendedName>
</protein>
<organism evidence="3 4">
    <name type="scientific">Aureobasidium pullulans</name>
    <name type="common">Black yeast</name>
    <name type="synonym">Pullularia pullulans</name>
    <dbReference type="NCBI Taxonomy" id="5580"/>
    <lineage>
        <taxon>Eukaryota</taxon>
        <taxon>Fungi</taxon>
        <taxon>Dikarya</taxon>
        <taxon>Ascomycota</taxon>
        <taxon>Pezizomycotina</taxon>
        <taxon>Dothideomycetes</taxon>
        <taxon>Dothideomycetidae</taxon>
        <taxon>Dothideales</taxon>
        <taxon>Saccotheciaceae</taxon>
        <taxon>Aureobasidium</taxon>
    </lineage>
</organism>
<dbReference type="Pfam" id="PF20150">
    <property type="entry name" value="2EXR"/>
    <property type="match status" value="1"/>
</dbReference>
<dbReference type="EMBL" id="QZAF01000088">
    <property type="protein sequence ID" value="THV73537.1"/>
    <property type="molecule type" value="Genomic_DNA"/>
</dbReference>
<dbReference type="PANTHER" id="PTHR42085">
    <property type="entry name" value="F-BOX DOMAIN-CONTAINING PROTEIN"/>
    <property type="match status" value="1"/>
</dbReference>
<feature type="compositionally biased region" description="Basic and acidic residues" evidence="1">
    <location>
        <begin position="331"/>
        <end position="345"/>
    </location>
</feature>
<feature type="region of interest" description="Disordered" evidence="1">
    <location>
        <begin position="331"/>
        <end position="381"/>
    </location>
</feature>
<dbReference type="PANTHER" id="PTHR42085:SF8">
    <property type="entry name" value="F-BOX DOMAIN-CONTAINING PROTEIN"/>
    <property type="match status" value="1"/>
</dbReference>
<reference evidence="3 4" key="1">
    <citation type="submission" date="2018-10" db="EMBL/GenBank/DDBJ databases">
        <title>Fifty Aureobasidium pullulans genomes reveal a recombining polyextremotolerant generalist.</title>
        <authorList>
            <person name="Gostincar C."/>
            <person name="Turk M."/>
            <person name="Zajc J."/>
            <person name="Gunde-Cimerman N."/>
        </authorList>
    </citation>
    <scope>NUCLEOTIDE SEQUENCE [LARGE SCALE GENOMIC DNA]</scope>
    <source>
        <strain evidence="3 4">EXF-11900</strain>
    </source>
</reference>
<sequence>MTTQDNSNIVMPTQDQRDIVRPSTELGTPSLTIVQVSRSPSLPSGSPFWDQMGLISPPSSPSPSRVPESTMDLDRYVQRGFSEDLALPPRQIEKPFRFLDLPAEIRHMIYRLTFREPRAVRLKPFECNCIRCSCGHRYRRDLRKMIRQWSPPRLALVSKRLWQETVSLYYAVTDFKWYWDPLSVFVRSEKSSLVESIGFLQRALDFASKHDIQIKGITVCSPDHCTGYDQFVENLVHSVQVLAPLQQSLEKTGKAHPNLREIAFSEDNSLACRIFDFAGSLKSYELINEEQLDLVMRDFLHQDPEGAGMICAIEDTERWVDGFERYLRREKKKEQREANKAKGPERWNSVLRGRKDNEANKDEGPERWNGALRGRATRGRK</sequence>
<proteinExistence type="predicted"/>
<evidence type="ECO:0000313" key="3">
    <source>
        <dbReference type="EMBL" id="THV73537.1"/>
    </source>
</evidence>
<dbReference type="Proteomes" id="UP000304951">
    <property type="component" value="Unassembled WGS sequence"/>
</dbReference>
<feature type="domain" description="2EXR" evidence="2">
    <location>
        <begin position="97"/>
        <end position="172"/>
    </location>
</feature>
<accession>A0A4S8SRE5</accession>
<evidence type="ECO:0000259" key="2">
    <source>
        <dbReference type="Pfam" id="PF20150"/>
    </source>
</evidence>
<name>A0A4S8SRE5_AURPU</name>
<feature type="compositionally biased region" description="Basic and acidic residues" evidence="1">
    <location>
        <begin position="353"/>
        <end position="366"/>
    </location>
</feature>
<gene>
    <name evidence="3" type="ORF">D6D28_03182</name>
</gene>
<dbReference type="InterPro" id="IPR038883">
    <property type="entry name" value="AN11006-like"/>
</dbReference>
<dbReference type="InterPro" id="IPR045518">
    <property type="entry name" value="2EXR"/>
</dbReference>